<evidence type="ECO:0000313" key="1">
    <source>
        <dbReference type="EMBL" id="KKK63920.1"/>
    </source>
</evidence>
<dbReference type="AlphaFoldDB" id="A0A0F8XRW4"/>
<protein>
    <submittedName>
        <fullName evidence="1">Uncharacterized protein</fullName>
    </submittedName>
</protein>
<comment type="caution">
    <text evidence="1">The sequence shown here is derived from an EMBL/GenBank/DDBJ whole genome shotgun (WGS) entry which is preliminary data.</text>
</comment>
<dbReference type="EMBL" id="LAZR01061269">
    <property type="protein sequence ID" value="KKK63920.1"/>
    <property type="molecule type" value="Genomic_DNA"/>
</dbReference>
<feature type="non-terminal residue" evidence="1">
    <location>
        <position position="153"/>
    </location>
</feature>
<sequence length="153" mass="17600">MKGYHGWDNAPQSGRRRTRWDEHVLYMQPAQGNRPLLIRPYGGVFAMARHWIRFINRLNQSMSFPMLCLDYDLEEGEFVKRKAKTCPVCRDFDDSALPDDLRFYPQVSYYVQAFNVSALQRGDVENGTGAIQMNKYGNESLEAIGRTLGSGRV</sequence>
<accession>A0A0F8XRW4</accession>
<organism evidence="1">
    <name type="scientific">marine sediment metagenome</name>
    <dbReference type="NCBI Taxonomy" id="412755"/>
    <lineage>
        <taxon>unclassified sequences</taxon>
        <taxon>metagenomes</taxon>
        <taxon>ecological metagenomes</taxon>
    </lineage>
</organism>
<gene>
    <name evidence="1" type="ORF">LCGC14_2989440</name>
</gene>
<reference evidence="1" key="1">
    <citation type="journal article" date="2015" name="Nature">
        <title>Complex archaea that bridge the gap between prokaryotes and eukaryotes.</title>
        <authorList>
            <person name="Spang A."/>
            <person name="Saw J.H."/>
            <person name="Jorgensen S.L."/>
            <person name="Zaremba-Niedzwiedzka K."/>
            <person name="Martijn J."/>
            <person name="Lind A.E."/>
            <person name="van Eijk R."/>
            <person name="Schleper C."/>
            <person name="Guy L."/>
            <person name="Ettema T.J."/>
        </authorList>
    </citation>
    <scope>NUCLEOTIDE SEQUENCE</scope>
</reference>
<name>A0A0F8XRW4_9ZZZZ</name>
<proteinExistence type="predicted"/>